<evidence type="ECO:0000256" key="1">
    <source>
        <dbReference type="ARBA" id="ARBA00023015"/>
    </source>
</evidence>
<dbReference type="Proteomes" id="UP000666240">
    <property type="component" value="Unassembled WGS sequence"/>
</dbReference>
<dbReference type="SMART" id="SM00895">
    <property type="entry name" value="FCD"/>
    <property type="match status" value="1"/>
</dbReference>
<dbReference type="InterPro" id="IPR008920">
    <property type="entry name" value="TF_FadR/GntR_C"/>
</dbReference>
<dbReference type="SUPFAM" id="SSF48008">
    <property type="entry name" value="GntR ligand-binding domain-like"/>
    <property type="match status" value="1"/>
</dbReference>
<dbReference type="AlphaFoldDB" id="A0A8J7UIZ3"/>
<dbReference type="InterPro" id="IPR000485">
    <property type="entry name" value="AsnC-type_HTH_dom"/>
</dbReference>
<dbReference type="Pfam" id="PF00392">
    <property type="entry name" value="GntR"/>
    <property type="match status" value="1"/>
</dbReference>
<dbReference type="InterPro" id="IPR036390">
    <property type="entry name" value="WH_DNA-bd_sf"/>
</dbReference>
<name>A0A8J7UIZ3_9HYPH</name>
<feature type="domain" description="HTH gntR-type" evidence="4">
    <location>
        <begin position="28"/>
        <end position="95"/>
    </location>
</feature>
<dbReference type="SUPFAM" id="SSF46785">
    <property type="entry name" value="Winged helix' DNA-binding domain"/>
    <property type="match status" value="1"/>
</dbReference>
<organism evidence="5 6">
    <name type="scientific">Tianweitania sediminis</name>
    <dbReference type="NCBI Taxonomy" id="1502156"/>
    <lineage>
        <taxon>Bacteria</taxon>
        <taxon>Pseudomonadati</taxon>
        <taxon>Pseudomonadota</taxon>
        <taxon>Alphaproteobacteria</taxon>
        <taxon>Hyphomicrobiales</taxon>
        <taxon>Phyllobacteriaceae</taxon>
        <taxon>Tianweitania</taxon>
    </lineage>
</organism>
<dbReference type="PRINTS" id="PR00033">
    <property type="entry name" value="HTHASNC"/>
</dbReference>
<dbReference type="Gene3D" id="1.20.120.530">
    <property type="entry name" value="GntR ligand-binding domain-like"/>
    <property type="match status" value="1"/>
</dbReference>
<dbReference type="PANTHER" id="PTHR43537">
    <property type="entry name" value="TRANSCRIPTIONAL REGULATOR, GNTR FAMILY"/>
    <property type="match status" value="1"/>
</dbReference>
<keyword evidence="6" id="KW-1185">Reference proteome</keyword>
<comment type="caution">
    <text evidence="5">The sequence shown here is derived from an EMBL/GenBank/DDBJ whole genome shotgun (WGS) entry which is preliminary data.</text>
</comment>
<dbReference type="GO" id="GO:0003700">
    <property type="term" value="F:DNA-binding transcription factor activity"/>
    <property type="evidence" value="ECO:0007669"/>
    <property type="project" value="InterPro"/>
</dbReference>
<dbReference type="SMART" id="SM00345">
    <property type="entry name" value="HTH_GNTR"/>
    <property type="match status" value="1"/>
</dbReference>
<sequence>MGTGAGRFGAVSLATAKRDARQVLLRPSSVVEAVYDSIYHRLMALEIAPGSRIPIDVLAREIGVSQTPVREALTRLEREGLVRKEHLIGYSAAPQWTRKQFEDLYAFRLLLEPEGARLAAQNMTPTALRDLEAVAADMEHGEGPVDRTTRYSRFARADAHFHDEILKIAGNEVIRSTLSGQHVHLHIFRLMFNTRVTQEALEEHESLLDAFRAGDPRAAMDAMREHVERSRDRLLMAFE</sequence>
<dbReference type="Gene3D" id="1.10.10.10">
    <property type="entry name" value="Winged helix-like DNA-binding domain superfamily/Winged helix DNA-binding domain"/>
    <property type="match status" value="1"/>
</dbReference>
<accession>A0A8J7UIZ3</accession>
<dbReference type="PANTHER" id="PTHR43537:SF5">
    <property type="entry name" value="UXU OPERON TRANSCRIPTIONAL REGULATOR"/>
    <property type="match status" value="1"/>
</dbReference>
<evidence type="ECO:0000256" key="2">
    <source>
        <dbReference type="ARBA" id="ARBA00023125"/>
    </source>
</evidence>
<evidence type="ECO:0000313" key="5">
    <source>
        <dbReference type="EMBL" id="MBP0438315.1"/>
    </source>
</evidence>
<dbReference type="GO" id="GO:0043565">
    <property type="term" value="F:sequence-specific DNA binding"/>
    <property type="evidence" value="ECO:0007669"/>
    <property type="project" value="InterPro"/>
</dbReference>
<dbReference type="InterPro" id="IPR011711">
    <property type="entry name" value="GntR_C"/>
</dbReference>
<dbReference type="PROSITE" id="PS50949">
    <property type="entry name" value="HTH_GNTR"/>
    <property type="match status" value="1"/>
</dbReference>
<gene>
    <name evidence="5" type="ORF">J5Y06_06610</name>
</gene>
<evidence type="ECO:0000256" key="3">
    <source>
        <dbReference type="ARBA" id="ARBA00023163"/>
    </source>
</evidence>
<dbReference type="EMBL" id="JAGIYY010000001">
    <property type="protein sequence ID" value="MBP0438315.1"/>
    <property type="molecule type" value="Genomic_DNA"/>
</dbReference>
<proteinExistence type="predicted"/>
<keyword evidence="2" id="KW-0238">DNA-binding</keyword>
<protein>
    <submittedName>
        <fullName evidence="5">GntR family transcriptional regulator</fullName>
    </submittedName>
</protein>
<dbReference type="InterPro" id="IPR000524">
    <property type="entry name" value="Tscrpt_reg_HTH_GntR"/>
</dbReference>
<evidence type="ECO:0000313" key="6">
    <source>
        <dbReference type="Proteomes" id="UP000666240"/>
    </source>
</evidence>
<keyword evidence="1" id="KW-0805">Transcription regulation</keyword>
<keyword evidence="3" id="KW-0804">Transcription</keyword>
<dbReference type="Pfam" id="PF07729">
    <property type="entry name" value="FCD"/>
    <property type="match status" value="1"/>
</dbReference>
<reference evidence="5" key="1">
    <citation type="submission" date="2021-03" db="EMBL/GenBank/DDBJ databases">
        <title>Genome sequencing and assembly of Tianweitania sediminis.</title>
        <authorList>
            <person name="Chhetri G."/>
        </authorList>
    </citation>
    <scope>NUCLEOTIDE SEQUENCE</scope>
    <source>
        <strain evidence="5">Z8</strain>
    </source>
</reference>
<evidence type="ECO:0000259" key="4">
    <source>
        <dbReference type="PROSITE" id="PS50949"/>
    </source>
</evidence>
<dbReference type="InterPro" id="IPR036388">
    <property type="entry name" value="WH-like_DNA-bd_sf"/>
</dbReference>